<reference evidence="6" key="2">
    <citation type="submission" date="2025-09" db="UniProtKB">
        <authorList>
            <consortium name="Ensembl"/>
        </authorList>
    </citation>
    <scope>IDENTIFICATION</scope>
</reference>
<dbReference type="PANTHER" id="PTHR21250">
    <property type="entry name" value="PRE-RRNA-PROCESSING PROTEIN TSR2 HOMOLOG"/>
    <property type="match status" value="1"/>
</dbReference>
<reference evidence="6" key="1">
    <citation type="submission" date="2025-08" db="UniProtKB">
        <authorList>
            <consortium name="Ensembl"/>
        </authorList>
    </citation>
    <scope>IDENTIFICATION</scope>
</reference>
<comment type="function">
    <text evidence="1">May be involved in 20S pre-rRNA processing.</text>
</comment>
<feature type="compositionally biased region" description="Gly residues" evidence="5">
    <location>
        <begin position="135"/>
        <end position="147"/>
    </location>
</feature>
<gene>
    <name evidence="6" type="primary">TSR2</name>
</gene>
<proteinExistence type="inferred from homology"/>
<name>A0A663ES33_AQUCH</name>
<dbReference type="Proteomes" id="UP000472275">
    <property type="component" value="Unassembled WGS sequence"/>
</dbReference>
<evidence type="ECO:0000313" key="7">
    <source>
        <dbReference type="Proteomes" id="UP000472275"/>
    </source>
</evidence>
<organism evidence="6 7">
    <name type="scientific">Aquila chrysaetos chrysaetos</name>
    <dbReference type="NCBI Taxonomy" id="223781"/>
    <lineage>
        <taxon>Eukaryota</taxon>
        <taxon>Metazoa</taxon>
        <taxon>Chordata</taxon>
        <taxon>Craniata</taxon>
        <taxon>Vertebrata</taxon>
        <taxon>Euteleostomi</taxon>
        <taxon>Archelosauria</taxon>
        <taxon>Archosauria</taxon>
        <taxon>Dinosauria</taxon>
        <taxon>Saurischia</taxon>
        <taxon>Theropoda</taxon>
        <taxon>Coelurosauria</taxon>
        <taxon>Aves</taxon>
        <taxon>Neognathae</taxon>
        <taxon>Neoaves</taxon>
        <taxon>Telluraves</taxon>
        <taxon>Accipitrimorphae</taxon>
        <taxon>Accipitriformes</taxon>
        <taxon>Accipitridae</taxon>
        <taxon>Accipitrinae</taxon>
        <taxon>Aquila</taxon>
    </lineage>
</organism>
<sequence>MAAPGLEEGGLFARGVRAVLGGWAALQLAVAHGFGGPQSPEKATWLAGALQEFFAQNAELGEEEVEEFLAEVMDNEFDTAVEDGSLRQRTAIGRALPGGRCRATIGYRRGGVREGTAGGDWPSPPVWVERSGRAGRTGGDGGGGGAAAGARAGVSGAHARATPPPPPGATRHPHGEPFPRAGNPLRAAAILAPFPRGVSGSPRVSLGGSPGPHSCP</sequence>
<dbReference type="AlphaFoldDB" id="A0A663ES33"/>
<evidence type="ECO:0000256" key="2">
    <source>
        <dbReference type="ARBA" id="ARBA00006524"/>
    </source>
</evidence>
<dbReference type="GeneTree" id="ENSGT00390000012692"/>
<protein>
    <recommendedName>
        <fullName evidence="3">Pre-rRNA-processing protein TSR2 homolog</fullName>
    </recommendedName>
</protein>
<dbReference type="Ensembl" id="ENSACCT00020015769.1">
    <property type="protein sequence ID" value="ENSACCP00020015115.1"/>
    <property type="gene ID" value="ENSACCG00020010392.1"/>
</dbReference>
<accession>A0A663ES33</accession>
<evidence type="ECO:0000256" key="4">
    <source>
        <dbReference type="ARBA" id="ARBA00022552"/>
    </source>
</evidence>
<keyword evidence="4" id="KW-0698">rRNA processing</keyword>
<evidence type="ECO:0000256" key="5">
    <source>
        <dbReference type="SAM" id="MobiDB-lite"/>
    </source>
</evidence>
<dbReference type="InterPro" id="IPR019398">
    <property type="entry name" value="Pre-rRNA_process_TSR2"/>
</dbReference>
<feature type="compositionally biased region" description="Low complexity" evidence="5">
    <location>
        <begin position="148"/>
        <end position="161"/>
    </location>
</feature>
<evidence type="ECO:0000256" key="1">
    <source>
        <dbReference type="ARBA" id="ARBA00002210"/>
    </source>
</evidence>
<dbReference type="InParanoid" id="A0A663ES33"/>
<evidence type="ECO:0000313" key="6">
    <source>
        <dbReference type="Ensembl" id="ENSACCP00020015115.1"/>
    </source>
</evidence>
<feature type="region of interest" description="Disordered" evidence="5">
    <location>
        <begin position="111"/>
        <end position="216"/>
    </location>
</feature>
<comment type="similarity">
    <text evidence="2">Belongs to the TSR2 family.</text>
</comment>
<dbReference type="Pfam" id="PF10273">
    <property type="entry name" value="WGG"/>
    <property type="match status" value="1"/>
</dbReference>
<keyword evidence="7" id="KW-1185">Reference proteome</keyword>
<evidence type="ECO:0000256" key="3">
    <source>
        <dbReference type="ARBA" id="ARBA00017551"/>
    </source>
</evidence>
<dbReference type="GO" id="GO:0006364">
    <property type="term" value="P:rRNA processing"/>
    <property type="evidence" value="ECO:0007669"/>
    <property type="project" value="UniProtKB-KW"/>
</dbReference>